<dbReference type="Pfam" id="PF12328">
    <property type="entry name" value="Rpp20"/>
    <property type="match status" value="1"/>
</dbReference>
<organism evidence="5 6">
    <name type="scientific">Ophiocordyceps australis</name>
    <dbReference type="NCBI Taxonomy" id="1399860"/>
    <lineage>
        <taxon>Eukaryota</taxon>
        <taxon>Fungi</taxon>
        <taxon>Dikarya</taxon>
        <taxon>Ascomycota</taxon>
        <taxon>Pezizomycotina</taxon>
        <taxon>Sordariomycetes</taxon>
        <taxon>Hypocreomycetidae</taxon>
        <taxon>Hypocreales</taxon>
        <taxon>Ophiocordycipitaceae</taxon>
        <taxon>Ophiocordyceps</taxon>
    </lineage>
</organism>
<dbReference type="GO" id="GO:0034965">
    <property type="term" value="P:intronic box C/D snoRNA processing"/>
    <property type="evidence" value="ECO:0007669"/>
    <property type="project" value="TreeGrafter"/>
</dbReference>
<evidence type="ECO:0000313" key="6">
    <source>
        <dbReference type="Proteomes" id="UP000224854"/>
    </source>
</evidence>
<gene>
    <name evidence="5" type="ORF">CDD82_2152</name>
</gene>
<comment type="subcellular location">
    <subcellularLocation>
        <location evidence="1">Nucleus</location>
    </subcellularLocation>
</comment>
<dbReference type="GO" id="GO:0000171">
    <property type="term" value="F:ribonuclease MRP activity"/>
    <property type="evidence" value="ECO:0007669"/>
    <property type="project" value="TreeGrafter"/>
</dbReference>
<dbReference type="GO" id="GO:0004526">
    <property type="term" value="F:ribonuclease P activity"/>
    <property type="evidence" value="ECO:0007669"/>
    <property type="project" value="TreeGrafter"/>
</dbReference>
<protein>
    <submittedName>
        <fullName evidence="5">Uncharacterized protein</fullName>
    </submittedName>
</protein>
<comment type="caution">
    <text evidence="5">The sequence shown here is derived from an EMBL/GenBank/DDBJ whole genome shotgun (WGS) entry which is preliminary data.</text>
</comment>
<evidence type="ECO:0000256" key="4">
    <source>
        <dbReference type="SAM" id="MobiDB-lite"/>
    </source>
</evidence>
<dbReference type="PANTHER" id="PTHR28256:SF1">
    <property type="entry name" value="RIBONUCLEASES P_MRP PROTEIN SUBUNIT POP7"/>
    <property type="match status" value="1"/>
</dbReference>
<dbReference type="InterPro" id="IPR036882">
    <property type="entry name" value="Alba-like_dom_sf"/>
</dbReference>
<dbReference type="PANTHER" id="PTHR28256">
    <property type="entry name" value="RIBONUCLEASES P/MRP PROTEIN SUBUNIT POP7"/>
    <property type="match status" value="1"/>
</dbReference>
<sequence>MADTSPKTAQPAAKNPRAIPGIRVQKRPLLRRQAPASALTPLIYISSSTPFMSAARRISKLLARSQHSGAASKRASLQERIEALHKTPSERSGTMTVTAVGAGRAVEKMVALAAWFEQRGEYLVELRTRTTAAVDDVVDDKGEEEDSARVRMVSALELGICLK</sequence>
<dbReference type="EMBL" id="NJEU01001735">
    <property type="protein sequence ID" value="PHH61348.1"/>
    <property type="molecule type" value="Genomic_DNA"/>
</dbReference>
<dbReference type="GO" id="GO:0000294">
    <property type="term" value="P:nuclear-transcribed mRNA catabolic process, RNase MRP-dependent"/>
    <property type="evidence" value="ECO:0007669"/>
    <property type="project" value="TreeGrafter"/>
</dbReference>
<dbReference type="OrthoDB" id="5416589at2759"/>
<dbReference type="Gene3D" id="3.30.110.20">
    <property type="entry name" value="Alba-like domain"/>
    <property type="match status" value="1"/>
</dbReference>
<keyword evidence="3" id="KW-0539">Nucleus</keyword>
<dbReference type="GO" id="GO:0000172">
    <property type="term" value="C:ribonuclease MRP complex"/>
    <property type="evidence" value="ECO:0007669"/>
    <property type="project" value="InterPro"/>
</dbReference>
<accession>A0A2C5XG38</accession>
<evidence type="ECO:0000256" key="3">
    <source>
        <dbReference type="ARBA" id="ARBA00023242"/>
    </source>
</evidence>
<keyword evidence="2" id="KW-0819">tRNA processing</keyword>
<dbReference type="AlphaFoldDB" id="A0A2C5XG38"/>
<proteinExistence type="predicted"/>
<dbReference type="Proteomes" id="UP000224854">
    <property type="component" value="Unassembled WGS sequence"/>
</dbReference>
<evidence type="ECO:0000256" key="1">
    <source>
        <dbReference type="ARBA" id="ARBA00004123"/>
    </source>
</evidence>
<dbReference type="GO" id="GO:0003723">
    <property type="term" value="F:RNA binding"/>
    <property type="evidence" value="ECO:0007669"/>
    <property type="project" value="TreeGrafter"/>
</dbReference>
<keyword evidence="6" id="KW-1185">Reference proteome</keyword>
<dbReference type="GO" id="GO:0006364">
    <property type="term" value="P:rRNA processing"/>
    <property type="evidence" value="ECO:0007669"/>
    <property type="project" value="TreeGrafter"/>
</dbReference>
<evidence type="ECO:0000313" key="5">
    <source>
        <dbReference type="EMBL" id="PHH61348.1"/>
    </source>
</evidence>
<evidence type="ECO:0000256" key="2">
    <source>
        <dbReference type="ARBA" id="ARBA00022694"/>
    </source>
</evidence>
<dbReference type="GO" id="GO:0001682">
    <property type="term" value="P:tRNA 5'-leader removal"/>
    <property type="evidence" value="ECO:0007669"/>
    <property type="project" value="InterPro"/>
</dbReference>
<dbReference type="InterPro" id="IPR014612">
    <property type="entry name" value="Pop7/Rpp20"/>
</dbReference>
<feature type="region of interest" description="Disordered" evidence="4">
    <location>
        <begin position="1"/>
        <end position="26"/>
    </location>
</feature>
<dbReference type="GO" id="GO:0005655">
    <property type="term" value="C:nucleolar ribonuclease P complex"/>
    <property type="evidence" value="ECO:0007669"/>
    <property type="project" value="InterPro"/>
</dbReference>
<dbReference type="InterPro" id="IPR020241">
    <property type="entry name" value="RNase_P/MRP_Pop7_fungi"/>
</dbReference>
<reference evidence="5 6" key="1">
    <citation type="submission" date="2017-06" db="EMBL/GenBank/DDBJ databases">
        <title>Ant-infecting Ophiocordyceps genomes reveal a high diversity of potential behavioral manipulation genes and a possible major role for enterotoxins.</title>
        <authorList>
            <person name="De Bekker C."/>
            <person name="Evans H.C."/>
            <person name="Brachmann A."/>
            <person name="Hughes D.P."/>
        </authorList>
    </citation>
    <scope>NUCLEOTIDE SEQUENCE [LARGE SCALE GENOMIC DNA]</scope>
    <source>
        <strain evidence="5 6">1348a</strain>
    </source>
</reference>
<name>A0A2C5XG38_9HYPO</name>